<dbReference type="SMART" id="SM00450">
    <property type="entry name" value="RHOD"/>
    <property type="match status" value="2"/>
</dbReference>
<keyword evidence="1 4" id="KW-0808">Transferase</keyword>
<dbReference type="Gene3D" id="3.40.250.10">
    <property type="entry name" value="Rhodanese-like domain"/>
    <property type="match status" value="2"/>
</dbReference>
<dbReference type="InterPro" id="IPR001763">
    <property type="entry name" value="Rhodanese-like_dom"/>
</dbReference>
<dbReference type="CDD" id="cd01448">
    <property type="entry name" value="TST_Repeat_1"/>
    <property type="match status" value="1"/>
</dbReference>
<feature type="domain" description="Rhodanese" evidence="3">
    <location>
        <begin position="197"/>
        <end position="308"/>
    </location>
</feature>
<dbReference type="InterPro" id="IPR045078">
    <property type="entry name" value="TST/MPST-like"/>
</dbReference>
<name>A0A3E0W081_9MICO</name>
<dbReference type="CDD" id="cd01449">
    <property type="entry name" value="TST_Repeat_2"/>
    <property type="match status" value="1"/>
</dbReference>
<sequence>MSDGGGVGGGGGAGGGGVAGGGRSGNGASDDTGAILIGAEELAALLASDRGPRVRVLDVRWKLGGPPGLPLYREGHIPGARYVDLDTQLARHGEKTEGRHPVPAIDALQTAARSLGIADGDTVVVYDDLANLSSSRAWWLLRSAGVSDVRLLDGALKAWLAAGFELETGDPVAAGEGSVTLAYGALPWLDIDAAAEFGRSGVLLDARAPERFRGEVEPIDPRAGHIPGARSAPATGNVGADGRFLSPSELRARFEAVGARQDAPVGVYCGSGVTAAADAVALTIAGFEPRVFPGSWSAWSNTDREVATGE</sequence>
<proteinExistence type="predicted"/>
<feature type="domain" description="Rhodanese" evidence="3">
    <location>
        <begin position="50"/>
        <end position="168"/>
    </location>
</feature>
<dbReference type="InterPro" id="IPR036873">
    <property type="entry name" value="Rhodanese-like_dom_sf"/>
</dbReference>
<keyword evidence="2" id="KW-0677">Repeat</keyword>
<dbReference type="InterPro" id="IPR001307">
    <property type="entry name" value="Thiosulphate_STrfase_CS"/>
</dbReference>
<dbReference type="OrthoDB" id="9770030at2"/>
<evidence type="ECO:0000256" key="2">
    <source>
        <dbReference type="ARBA" id="ARBA00022737"/>
    </source>
</evidence>
<evidence type="ECO:0000313" key="4">
    <source>
        <dbReference type="EMBL" id="RFA15774.1"/>
    </source>
</evidence>
<accession>A0A3E0W081</accession>
<gene>
    <name evidence="4" type="ORF">B7R21_03460</name>
</gene>
<evidence type="ECO:0000313" key="5">
    <source>
        <dbReference type="Proteomes" id="UP000256709"/>
    </source>
</evidence>
<dbReference type="PANTHER" id="PTHR11364:SF27">
    <property type="entry name" value="SULFURTRANSFERASE"/>
    <property type="match status" value="1"/>
</dbReference>
<protein>
    <submittedName>
        <fullName evidence="4">Sulfurtransferase</fullName>
    </submittedName>
</protein>
<dbReference type="PROSITE" id="PS50206">
    <property type="entry name" value="RHODANESE_3"/>
    <property type="match status" value="2"/>
</dbReference>
<organism evidence="4 5">
    <name type="scientific">Subtercola boreus</name>
    <dbReference type="NCBI Taxonomy" id="120213"/>
    <lineage>
        <taxon>Bacteria</taxon>
        <taxon>Bacillati</taxon>
        <taxon>Actinomycetota</taxon>
        <taxon>Actinomycetes</taxon>
        <taxon>Micrococcales</taxon>
        <taxon>Microbacteriaceae</taxon>
        <taxon>Subtercola</taxon>
    </lineage>
</organism>
<dbReference type="PANTHER" id="PTHR11364">
    <property type="entry name" value="THIOSULFATE SULFERTANSFERASE"/>
    <property type="match status" value="1"/>
</dbReference>
<evidence type="ECO:0000259" key="3">
    <source>
        <dbReference type="PROSITE" id="PS50206"/>
    </source>
</evidence>
<dbReference type="GO" id="GO:0004792">
    <property type="term" value="F:thiosulfate-cyanide sulfurtransferase activity"/>
    <property type="evidence" value="ECO:0007669"/>
    <property type="project" value="InterPro"/>
</dbReference>
<dbReference type="Pfam" id="PF00581">
    <property type="entry name" value="Rhodanese"/>
    <property type="match status" value="2"/>
</dbReference>
<dbReference type="EMBL" id="NBXA01000006">
    <property type="protein sequence ID" value="RFA15774.1"/>
    <property type="molecule type" value="Genomic_DNA"/>
</dbReference>
<reference evidence="4 5" key="1">
    <citation type="submission" date="2017-04" db="EMBL/GenBank/DDBJ databases">
        <title>Comparative genome analysis of Subtercola boreus.</title>
        <authorList>
            <person name="Cho Y.-J."/>
            <person name="Cho A."/>
            <person name="Kim O.-S."/>
            <person name="Lee J.-I."/>
        </authorList>
    </citation>
    <scope>NUCLEOTIDE SEQUENCE [LARGE SCALE GENOMIC DNA]</scope>
    <source>
        <strain evidence="4 5">P27444</strain>
    </source>
</reference>
<dbReference type="AlphaFoldDB" id="A0A3E0W081"/>
<dbReference type="SUPFAM" id="SSF52821">
    <property type="entry name" value="Rhodanese/Cell cycle control phosphatase"/>
    <property type="match status" value="2"/>
</dbReference>
<dbReference type="Proteomes" id="UP000256709">
    <property type="component" value="Unassembled WGS sequence"/>
</dbReference>
<dbReference type="RefSeq" id="WP_116281863.1">
    <property type="nucleotide sequence ID" value="NZ_NBXA01000006.1"/>
</dbReference>
<dbReference type="PROSITE" id="PS00380">
    <property type="entry name" value="RHODANESE_1"/>
    <property type="match status" value="1"/>
</dbReference>
<comment type="caution">
    <text evidence="4">The sequence shown here is derived from an EMBL/GenBank/DDBJ whole genome shotgun (WGS) entry which is preliminary data.</text>
</comment>
<evidence type="ECO:0000256" key="1">
    <source>
        <dbReference type="ARBA" id="ARBA00022679"/>
    </source>
</evidence>